<dbReference type="Proteomes" id="UP000887576">
    <property type="component" value="Unplaced"/>
</dbReference>
<organism evidence="1 2">
    <name type="scientific">Panagrolaimus sp. JU765</name>
    <dbReference type="NCBI Taxonomy" id="591449"/>
    <lineage>
        <taxon>Eukaryota</taxon>
        <taxon>Metazoa</taxon>
        <taxon>Ecdysozoa</taxon>
        <taxon>Nematoda</taxon>
        <taxon>Chromadorea</taxon>
        <taxon>Rhabditida</taxon>
        <taxon>Tylenchina</taxon>
        <taxon>Panagrolaimomorpha</taxon>
        <taxon>Panagrolaimoidea</taxon>
        <taxon>Panagrolaimidae</taxon>
        <taxon>Panagrolaimus</taxon>
    </lineage>
</organism>
<evidence type="ECO:0000313" key="2">
    <source>
        <dbReference type="WBParaSite" id="JU765_v2.g16436.t1"/>
    </source>
</evidence>
<proteinExistence type="predicted"/>
<sequence length="138" mass="15261">MFGTSKLHGRISPAMDPDFSKFFCCRILFLKIAAGLLFGAAQVLILGIAICAIVQAFRQKILWDIGGSLAGVAVIFSLSFSCFVYGCYAKRRKFLLPLILQTIALLVAGFSAILIIVFASISDQPRNENKQIEHNKFW</sequence>
<accession>A0AC34QHU3</accession>
<protein>
    <submittedName>
        <fullName evidence="2">Uncharacterized protein</fullName>
    </submittedName>
</protein>
<dbReference type="WBParaSite" id="JU765_v2.g16436.t1">
    <property type="protein sequence ID" value="JU765_v2.g16436.t1"/>
    <property type="gene ID" value="JU765_v2.g16436"/>
</dbReference>
<evidence type="ECO:0000313" key="1">
    <source>
        <dbReference type="Proteomes" id="UP000887576"/>
    </source>
</evidence>
<name>A0AC34QHU3_9BILA</name>
<reference evidence="2" key="1">
    <citation type="submission" date="2022-11" db="UniProtKB">
        <authorList>
            <consortium name="WormBaseParasite"/>
        </authorList>
    </citation>
    <scope>IDENTIFICATION</scope>
</reference>